<dbReference type="GO" id="GO:0004725">
    <property type="term" value="F:protein tyrosine phosphatase activity"/>
    <property type="evidence" value="ECO:0007669"/>
    <property type="project" value="UniProtKB-EC"/>
</dbReference>
<feature type="active site" description="Nucleophile" evidence="5">
    <location>
        <position position="11"/>
    </location>
</feature>
<dbReference type="CDD" id="cd16343">
    <property type="entry name" value="LMWPTP"/>
    <property type="match status" value="1"/>
</dbReference>
<dbReference type="InterPro" id="IPR050438">
    <property type="entry name" value="LMW_PTPase"/>
</dbReference>
<dbReference type="PRINTS" id="PR00719">
    <property type="entry name" value="LMWPTPASE"/>
</dbReference>
<evidence type="ECO:0000256" key="5">
    <source>
        <dbReference type="PIRSR" id="PIRSR617867-1"/>
    </source>
</evidence>
<name>A0A369LV69_9ACTN</name>
<comment type="similarity">
    <text evidence="1">Belongs to the low molecular weight phosphotyrosine protein phosphatase family.</text>
</comment>
<feature type="active site" description="Proton donor" evidence="5">
    <location>
        <position position="126"/>
    </location>
</feature>
<evidence type="ECO:0000313" key="8">
    <source>
        <dbReference type="Proteomes" id="UP000254000"/>
    </source>
</evidence>
<comment type="caution">
    <text evidence="7">The sequence shown here is derived from an EMBL/GenBank/DDBJ whole genome shotgun (WGS) entry which is preliminary data.</text>
</comment>
<dbReference type="EC" id="3.1.3.48" evidence="2"/>
<evidence type="ECO:0000256" key="2">
    <source>
        <dbReference type="ARBA" id="ARBA00013064"/>
    </source>
</evidence>
<evidence type="ECO:0000259" key="6">
    <source>
        <dbReference type="SMART" id="SM00226"/>
    </source>
</evidence>
<dbReference type="Pfam" id="PF01451">
    <property type="entry name" value="LMWPc"/>
    <property type="match status" value="1"/>
</dbReference>
<dbReference type="OrthoDB" id="9784339at2"/>
<evidence type="ECO:0000256" key="1">
    <source>
        <dbReference type="ARBA" id="ARBA00011063"/>
    </source>
</evidence>
<sequence>MSAPFRILFVCHGNICRSPMAEFVMRDLVRRRGLAGSFSIASAATHDDEIGSPVHPGTRAVLEAQGIDCSGKAARRLRRADADEWDLFVGMDEANMRDMRRQLGRGAEGRCRKLLEYAGSERDVADPWYTGDFDATYDDVLAGCTGLLSALVAREGAGGRG</sequence>
<dbReference type="PANTHER" id="PTHR11717">
    <property type="entry name" value="LOW MOLECULAR WEIGHT PROTEIN TYROSINE PHOSPHATASE"/>
    <property type="match status" value="1"/>
</dbReference>
<organism evidence="7 8">
    <name type="scientific">Gordonibacter pamelaeae</name>
    <dbReference type="NCBI Taxonomy" id="471189"/>
    <lineage>
        <taxon>Bacteria</taxon>
        <taxon>Bacillati</taxon>
        <taxon>Actinomycetota</taxon>
        <taxon>Coriobacteriia</taxon>
        <taxon>Eggerthellales</taxon>
        <taxon>Eggerthellaceae</taxon>
        <taxon>Gordonibacter</taxon>
    </lineage>
</organism>
<keyword evidence="3" id="KW-0378">Hydrolase</keyword>
<reference evidence="7 8" key="1">
    <citation type="journal article" date="2018" name="Elife">
        <title>Discovery and characterization of a prevalent human gut bacterial enzyme sufficient for the inactivation of a family of plant toxins.</title>
        <authorList>
            <person name="Koppel N."/>
            <person name="Bisanz J.E."/>
            <person name="Pandelia M.E."/>
            <person name="Turnbaugh P.J."/>
            <person name="Balskus E.P."/>
        </authorList>
    </citation>
    <scope>NUCLEOTIDE SEQUENCE [LARGE SCALE GENOMIC DNA]</scope>
    <source>
        <strain evidence="7 8">3C</strain>
    </source>
</reference>
<feature type="active site" evidence="5">
    <location>
        <position position="17"/>
    </location>
</feature>
<proteinExistence type="inferred from homology"/>
<gene>
    <name evidence="7" type="ORF">C1877_11155</name>
</gene>
<dbReference type="EMBL" id="PPTS01000007">
    <property type="protein sequence ID" value="RDB63433.1"/>
    <property type="molecule type" value="Genomic_DNA"/>
</dbReference>
<dbReference type="InterPro" id="IPR036196">
    <property type="entry name" value="Ptyr_pPase_sf"/>
</dbReference>
<dbReference type="SMART" id="SM00226">
    <property type="entry name" value="LMWPc"/>
    <property type="match status" value="1"/>
</dbReference>
<dbReference type="AlphaFoldDB" id="A0A369LV69"/>
<dbReference type="GeneID" id="78360251"/>
<dbReference type="Proteomes" id="UP000254000">
    <property type="component" value="Unassembled WGS sequence"/>
</dbReference>
<evidence type="ECO:0000256" key="4">
    <source>
        <dbReference type="ARBA" id="ARBA00022912"/>
    </source>
</evidence>
<dbReference type="InterPro" id="IPR023485">
    <property type="entry name" value="Ptyr_pPase"/>
</dbReference>
<accession>A0A369LV69</accession>
<keyword evidence="8" id="KW-1185">Reference proteome</keyword>
<evidence type="ECO:0000313" key="7">
    <source>
        <dbReference type="EMBL" id="RDB63433.1"/>
    </source>
</evidence>
<protein>
    <recommendedName>
        <fullName evidence="2">protein-tyrosine-phosphatase</fullName>
        <ecNumber evidence="2">3.1.3.48</ecNumber>
    </recommendedName>
</protein>
<feature type="domain" description="Phosphotyrosine protein phosphatase I" evidence="6">
    <location>
        <begin position="5"/>
        <end position="150"/>
    </location>
</feature>
<dbReference type="InterPro" id="IPR017867">
    <property type="entry name" value="Tyr_phospatase_low_mol_wt"/>
</dbReference>
<dbReference type="Gene3D" id="3.40.50.2300">
    <property type="match status" value="1"/>
</dbReference>
<dbReference type="PANTHER" id="PTHR11717:SF7">
    <property type="entry name" value="LOW MOLECULAR WEIGHT PHOSPHOTYROSINE PROTEIN PHOSPHATASE"/>
    <property type="match status" value="1"/>
</dbReference>
<evidence type="ECO:0000256" key="3">
    <source>
        <dbReference type="ARBA" id="ARBA00022801"/>
    </source>
</evidence>
<dbReference type="SUPFAM" id="SSF52788">
    <property type="entry name" value="Phosphotyrosine protein phosphatases I"/>
    <property type="match status" value="1"/>
</dbReference>
<keyword evidence="4" id="KW-0904">Protein phosphatase</keyword>
<dbReference type="RefSeq" id="WP_114569195.1">
    <property type="nucleotide sequence ID" value="NZ_CABMMS010000007.1"/>
</dbReference>